<reference evidence="1 2" key="1">
    <citation type="submission" date="2024-02" db="EMBL/GenBank/DDBJ databases">
        <authorList>
            <person name="Chen Y."/>
            <person name="Shah S."/>
            <person name="Dougan E. K."/>
            <person name="Thang M."/>
            <person name="Chan C."/>
        </authorList>
    </citation>
    <scope>NUCLEOTIDE SEQUENCE [LARGE SCALE GENOMIC DNA]</scope>
</reference>
<organism evidence="1 2">
    <name type="scientific">Durusdinium trenchii</name>
    <dbReference type="NCBI Taxonomy" id="1381693"/>
    <lineage>
        <taxon>Eukaryota</taxon>
        <taxon>Sar</taxon>
        <taxon>Alveolata</taxon>
        <taxon>Dinophyceae</taxon>
        <taxon>Suessiales</taxon>
        <taxon>Symbiodiniaceae</taxon>
        <taxon>Durusdinium</taxon>
    </lineage>
</organism>
<keyword evidence="2" id="KW-1185">Reference proteome</keyword>
<evidence type="ECO:0000313" key="2">
    <source>
        <dbReference type="Proteomes" id="UP001642464"/>
    </source>
</evidence>
<name>A0ABP0I127_9DINO</name>
<dbReference type="Proteomes" id="UP001642464">
    <property type="component" value="Unassembled WGS sequence"/>
</dbReference>
<proteinExistence type="predicted"/>
<dbReference type="EMBL" id="CAXAMM010002470">
    <property type="protein sequence ID" value="CAK8996271.1"/>
    <property type="molecule type" value="Genomic_DNA"/>
</dbReference>
<gene>
    <name evidence="1" type="ORF">SCF082_LOCUS4714</name>
</gene>
<comment type="caution">
    <text evidence="1">The sequence shown here is derived from an EMBL/GenBank/DDBJ whole genome shotgun (WGS) entry which is preliminary data.</text>
</comment>
<sequence>MDVLTAYKDASSSGAAYPPHPTKWIPDEDATAEDLIHDRKTILNLPPEVISVLSHAVGRLEDKLEEFPSNEFLTMLKRQSKTVWLTWRRSILFVRECWASLWMMLLLMLRIS</sequence>
<protein>
    <submittedName>
        <fullName evidence="1">Uncharacterized protein</fullName>
    </submittedName>
</protein>
<evidence type="ECO:0000313" key="1">
    <source>
        <dbReference type="EMBL" id="CAK8996271.1"/>
    </source>
</evidence>
<accession>A0ABP0I127</accession>